<dbReference type="Pfam" id="PF25756">
    <property type="entry name" value="TPR_INTS8"/>
    <property type="match status" value="1"/>
</dbReference>
<feature type="compositionally biased region" description="Acidic residues" evidence="5">
    <location>
        <begin position="598"/>
        <end position="610"/>
    </location>
</feature>
<feature type="domain" description="INTS8 TPR repeats" evidence="6">
    <location>
        <begin position="6"/>
        <end position="448"/>
    </location>
</feature>
<organism evidence="7 8">
    <name type="scientific">Meloidogyne javanica</name>
    <name type="common">Root-knot nematode worm</name>
    <dbReference type="NCBI Taxonomy" id="6303"/>
    <lineage>
        <taxon>Eukaryota</taxon>
        <taxon>Metazoa</taxon>
        <taxon>Ecdysozoa</taxon>
        <taxon>Nematoda</taxon>
        <taxon>Chromadorea</taxon>
        <taxon>Rhabditida</taxon>
        <taxon>Tylenchina</taxon>
        <taxon>Tylenchomorpha</taxon>
        <taxon>Tylenchoidea</taxon>
        <taxon>Meloidogynidae</taxon>
        <taxon>Meloidogyninae</taxon>
        <taxon>Meloidogyne</taxon>
        <taxon>Meloidogyne incognita group</taxon>
    </lineage>
</organism>
<evidence type="ECO:0000256" key="3">
    <source>
        <dbReference type="ARBA" id="ARBA00017551"/>
    </source>
</evidence>
<dbReference type="Pfam" id="PF10273">
    <property type="entry name" value="WGG"/>
    <property type="match status" value="1"/>
</dbReference>
<proteinExistence type="inferred from homology"/>
<evidence type="ECO:0000256" key="2">
    <source>
        <dbReference type="ARBA" id="ARBA00006524"/>
    </source>
</evidence>
<evidence type="ECO:0000313" key="8">
    <source>
        <dbReference type="WBParaSite" id="scaffold8939_cov242.g13512"/>
    </source>
</evidence>
<dbReference type="Proteomes" id="UP000887561">
    <property type="component" value="Unplaced"/>
</dbReference>
<evidence type="ECO:0000256" key="5">
    <source>
        <dbReference type="SAM" id="MobiDB-lite"/>
    </source>
</evidence>
<keyword evidence="7" id="KW-1185">Reference proteome</keyword>
<dbReference type="WBParaSite" id="scaffold8939_cov242.g13512">
    <property type="protein sequence ID" value="scaffold8939_cov242.g13512"/>
    <property type="gene ID" value="scaffold8939_cov242.g13512"/>
</dbReference>
<protein>
    <recommendedName>
        <fullName evidence="3">Pre-rRNA-processing protein TSR2 homolog</fullName>
    </recommendedName>
</protein>
<dbReference type="AlphaFoldDB" id="A0A915N6V7"/>
<dbReference type="GO" id="GO:0006364">
    <property type="term" value="P:rRNA processing"/>
    <property type="evidence" value="ECO:0007669"/>
    <property type="project" value="UniProtKB-KW"/>
</dbReference>
<evidence type="ECO:0000313" key="7">
    <source>
        <dbReference type="Proteomes" id="UP000887561"/>
    </source>
</evidence>
<reference evidence="8" key="1">
    <citation type="submission" date="2022-11" db="UniProtKB">
        <authorList>
            <consortium name="WormBaseParasite"/>
        </authorList>
    </citation>
    <scope>IDENTIFICATION</scope>
</reference>
<dbReference type="PANTHER" id="PTHR21250">
    <property type="entry name" value="PRE-RRNA-PROCESSING PROTEIN TSR2 HOMOLOG"/>
    <property type="match status" value="1"/>
</dbReference>
<accession>A0A915N6V7</accession>
<feature type="region of interest" description="Disordered" evidence="5">
    <location>
        <begin position="589"/>
        <end position="610"/>
    </location>
</feature>
<evidence type="ECO:0000256" key="4">
    <source>
        <dbReference type="ARBA" id="ARBA00022552"/>
    </source>
</evidence>
<evidence type="ECO:0000259" key="6">
    <source>
        <dbReference type="Pfam" id="PF25756"/>
    </source>
</evidence>
<dbReference type="InterPro" id="IPR057980">
    <property type="entry name" value="TPR_INTS8"/>
</dbReference>
<evidence type="ECO:0000256" key="1">
    <source>
        <dbReference type="ARBA" id="ARBA00002210"/>
    </source>
</evidence>
<keyword evidence="4" id="KW-0698">rRNA processing</keyword>
<sequence length="610" mass="70040">MVFSPVSADPILNAINASGDRFFIRSQIMLWKLEQLALQGNMKKWTEFVNKFSEDCKVIEENKELQMLLLCDSMRIGLTNWNTDFCRPSFPHEFVKNAAELKQQLNGVLTRAIQDNKSTFQIFSKELTCYLLNNREWSFTSQRIKNQPLLTTPFTNIAVIFSFFFTKLYVEKKRDEAFKTAREVIWKVLTPTFDAVKFGQEPRQCMIGKEPLISLIEGLKDLEVLNIFIGFVSFLYNFVLTTYQKPLKSSINSTGETYDIDVDYVEKVLDLLAEQASLVGPVYLPWLCFRADYAFARERYEEATLLYLETIIALDRGLNHQTSSQEIGGSSATTKQLRKKMDIDLIYSKLSVSLYFLRMPTLAAIVGQMHTDIKPHLNLVEYLLKNTAATIDSGPAYFPLIADIHLMERMAVIYEQPPLELLLYTQALCQPSRAINVNNSQEVLDRESVINLTNGTDLLDQYFSDKSSDGVKKIVCLILNSWPCYQFAIKNQLGGSQTAIKDNWFSDVLSEHIFKHSDLYTYELSEWIEEILYNEFHTISEDNTLDSTADLLIKMSNWLLGRGKMSVEEAKTKFRENLEKLLAMNSKKDVVKNVEPSDSSESEDSEDQED</sequence>
<comment type="function">
    <text evidence="1">May be involved in 20S pre-rRNA processing.</text>
</comment>
<name>A0A915N6V7_MELJA</name>
<comment type="similarity">
    <text evidence="2">Belongs to the TSR2 family.</text>
</comment>
<dbReference type="InterPro" id="IPR019398">
    <property type="entry name" value="Pre-rRNA_process_TSR2"/>
</dbReference>